<accession>A0ABS7U000</accession>
<dbReference type="InterPro" id="IPR014105">
    <property type="entry name" value="Carotenoid/retinoid_OxRdtase"/>
</dbReference>
<organism evidence="7 8">
    <name type="scientific">Nannocystis pusilla</name>
    <dbReference type="NCBI Taxonomy" id="889268"/>
    <lineage>
        <taxon>Bacteria</taxon>
        <taxon>Pseudomonadati</taxon>
        <taxon>Myxococcota</taxon>
        <taxon>Polyangia</taxon>
        <taxon>Nannocystales</taxon>
        <taxon>Nannocystaceae</taxon>
        <taxon>Nannocystis</taxon>
    </lineage>
</organism>
<comment type="similarity">
    <text evidence="2 5">Belongs to the carotenoid/retinoid oxidoreductase family.</text>
</comment>
<dbReference type="NCBIfam" id="NF045637">
    <property type="entry name" value="carotdesatCrtDProt"/>
    <property type="match status" value="1"/>
</dbReference>
<comment type="pathway">
    <text evidence="1 5">Carotenoid biosynthesis.</text>
</comment>
<evidence type="ECO:0000256" key="2">
    <source>
        <dbReference type="ARBA" id="ARBA00006046"/>
    </source>
</evidence>
<keyword evidence="3 5" id="KW-0125">Carotenoid biosynthesis</keyword>
<dbReference type="Pfam" id="PF01593">
    <property type="entry name" value="Amino_oxidase"/>
    <property type="match status" value="1"/>
</dbReference>
<reference evidence="7" key="1">
    <citation type="submission" date="2021-08" db="EMBL/GenBank/DDBJ databases">
        <authorList>
            <person name="Stevens D.C."/>
        </authorList>
    </citation>
    <scope>NUCLEOTIDE SEQUENCE</scope>
    <source>
        <strain evidence="7">DSM 53165</strain>
    </source>
</reference>
<dbReference type="RefSeq" id="WP_224195516.1">
    <property type="nucleotide sequence ID" value="NZ_JAIRAU010000044.1"/>
</dbReference>
<proteinExistence type="inferred from homology"/>
<dbReference type="PANTHER" id="PTHR43734">
    <property type="entry name" value="PHYTOENE DESATURASE"/>
    <property type="match status" value="1"/>
</dbReference>
<feature type="domain" description="Amine oxidase" evidence="6">
    <location>
        <begin position="18"/>
        <end position="489"/>
    </location>
</feature>
<evidence type="ECO:0000313" key="8">
    <source>
        <dbReference type="Proteomes" id="UP001139031"/>
    </source>
</evidence>
<dbReference type="InterPro" id="IPR036188">
    <property type="entry name" value="FAD/NAD-bd_sf"/>
</dbReference>
<dbReference type="InterPro" id="IPR054841">
    <property type="entry name" value="carotdesatCrtD"/>
</dbReference>
<name>A0ABS7U000_9BACT</name>
<dbReference type="SUPFAM" id="SSF51905">
    <property type="entry name" value="FAD/NAD(P)-binding domain"/>
    <property type="match status" value="1"/>
</dbReference>
<evidence type="ECO:0000313" key="7">
    <source>
        <dbReference type="EMBL" id="MBZ5713780.1"/>
    </source>
</evidence>
<evidence type="ECO:0000256" key="5">
    <source>
        <dbReference type="RuleBase" id="RU362075"/>
    </source>
</evidence>
<evidence type="ECO:0000256" key="4">
    <source>
        <dbReference type="ARBA" id="ARBA00023002"/>
    </source>
</evidence>
<protein>
    <submittedName>
        <fullName evidence="7">Phytoene desaturase</fullName>
    </submittedName>
</protein>
<dbReference type="Proteomes" id="UP001139031">
    <property type="component" value="Unassembled WGS sequence"/>
</dbReference>
<evidence type="ECO:0000256" key="3">
    <source>
        <dbReference type="ARBA" id="ARBA00022746"/>
    </source>
</evidence>
<dbReference type="NCBIfam" id="TIGR02734">
    <property type="entry name" value="crtI_fam"/>
    <property type="match status" value="1"/>
</dbReference>
<comment type="caution">
    <text evidence="7">The sequence shown here is derived from an EMBL/GenBank/DDBJ whole genome shotgun (WGS) entry which is preliminary data.</text>
</comment>
<dbReference type="Gene3D" id="3.50.50.60">
    <property type="entry name" value="FAD/NAD(P)-binding domain"/>
    <property type="match status" value="2"/>
</dbReference>
<sequence>MVVAKQSPRVVVVGGGAGGLAAAVDCARRGAAVVVLERGAAVGGKVRQEWVGGQPIDAGPTVLTMRWVFEALFADADDALGEHVQLQPLPLLARHAWQDGERLDLYADREASAAAIARFASGADASGYLAFCRHTEAIYQKVQDPFIRAVRPTLAGMVGSLGLRGLPGALGIDFHRTMWKAICDYFQDPRLRQLFARYATYYGSNPFEAPATLNLIAHVEQAGVWAPVGGMTALIQAVAGLARRLGAEIRQEAAVTAIEADSRVRAVRLASGERIAADAVIFAGDLAALSGGLLGAAAARAVKGPPRSRRSLSAVTWCLRGTTEGWPLAYHNVLFSRDYAAEFTALFARGALPHEPTVYVCAPDRLGDPRPEVAERLFVLVNAPPRGGEGWLTAREIEACERATWGVIERCGLSMAPTEPPRVTTPDEFAARFPGSGGGLYGTATRGLLDAMVRPTAATKLPGLYVAGGSVHPGAGVPMATLSGRYAATTACAGLASTGWSLRAATAGGTSTRSATTAATD</sequence>
<evidence type="ECO:0000256" key="1">
    <source>
        <dbReference type="ARBA" id="ARBA00004829"/>
    </source>
</evidence>
<dbReference type="EMBL" id="JAIRAU010000044">
    <property type="protein sequence ID" value="MBZ5713780.1"/>
    <property type="molecule type" value="Genomic_DNA"/>
</dbReference>
<evidence type="ECO:0000259" key="6">
    <source>
        <dbReference type="Pfam" id="PF01593"/>
    </source>
</evidence>
<dbReference type="PANTHER" id="PTHR43734:SF7">
    <property type="entry name" value="4,4'-DIAPONEUROSPORENE OXYGENASE"/>
    <property type="match status" value="1"/>
</dbReference>
<gene>
    <name evidence="7" type="primary">crtI</name>
    <name evidence="7" type="ORF">K7C98_31505</name>
</gene>
<keyword evidence="4 5" id="KW-0560">Oxidoreductase</keyword>
<keyword evidence="8" id="KW-1185">Reference proteome</keyword>
<dbReference type="InterPro" id="IPR002937">
    <property type="entry name" value="Amino_oxidase"/>
</dbReference>